<proteinExistence type="predicted"/>
<gene>
    <name evidence="1" type="ORF">KUTeg_000444</name>
</gene>
<name>A0ABQ9G1W8_TEGGR</name>
<comment type="caution">
    <text evidence="1">The sequence shown here is derived from an EMBL/GenBank/DDBJ whole genome shotgun (WGS) entry which is preliminary data.</text>
</comment>
<dbReference type="Proteomes" id="UP001217089">
    <property type="component" value="Unassembled WGS sequence"/>
</dbReference>
<evidence type="ECO:0000313" key="1">
    <source>
        <dbReference type="EMBL" id="KAJ8321973.1"/>
    </source>
</evidence>
<accession>A0ABQ9G1W8</accession>
<keyword evidence="2" id="KW-1185">Reference proteome</keyword>
<protein>
    <submittedName>
        <fullName evidence="1">Uncharacterized protein</fullName>
    </submittedName>
</protein>
<sequence length="74" mass="8396">MSAAQNGGKTLESEKPNGNMNVYQCTYMLYVRYAFSQLFPGKESYIFDVIIGDNLSPYGVIYSTKQTILRIQLD</sequence>
<dbReference type="EMBL" id="JARBDR010000018">
    <property type="protein sequence ID" value="KAJ8321973.1"/>
    <property type="molecule type" value="Genomic_DNA"/>
</dbReference>
<reference evidence="1 2" key="1">
    <citation type="submission" date="2022-12" db="EMBL/GenBank/DDBJ databases">
        <title>Chromosome-level genome of Tegillarca granosa.</title>
        <authorList>
            <person name="Kim J."/>
        </authorList>
    </citation>
    <scope>NUCLEOTIDE SEQUENCE [LARGE SCALE GENOMIC DNA]</scope>
    <source>
        <strain evidence="1">Teg-2019</strain>
        <tissue evidence="1">Adductor muscle</tissue>
    </source>
</reference>
<evidence type="ECO:0000313" key="2">
    <source>
        <dbReference type="Proteomes" id="UP001217089"/>
    </source>
</evidence>
<organism evidence="1 2">
    <name type="scientific">Tegillarca granosa</name>
    <name type="common">Malaysian cockle</name>
    <name type="synonym">Anadara granosa</name>
    <dbReference type="NCBI Taxonomy" id="220873"/>
    <lineage>
        <taxon>Eukaryota</taxon>
        <taxon>Metazoa</taxon>
        <taxon>Spiralia</taxon>
        <taxon>Lophotrochozoa</taxon>
        <taxon>Mollusca</taxon>
        <taxon>Bivalvia</taxon>
        <taxon>Autobranchia</taxon>
        <taxon>Pteriomorphia</taxon>
        <taxon>Arcoida</taxon>
        <taxon>Arcoidea</taxon>
        <taxon>Arcidae</taxon>
        <taxon>Tegillarca</taxon>
    </lineage>
</organism>